<protein>
    <recommendedName>
        <fullName evidence="4">DUF4230 domain-containing protein</fullName>
    </recommendedName>
</protein>
<name>A0ABV8RDB1_9SPHN</name>
<dbReference type="Proteomes" id="UP001595887">
    <property type="component" value="Unassembled WGS sequence"/>
</dbReference>
<reference evidence="3" key="1">
    <citation type="journal article" date="2019" name="Int. J. Syst. Evol. Microbiol.">
        <title>The Global Catalogue of Microorganisms (GCM) 10K type strain sequencing project: providing services to taxonomists for standard genome sequencing and annotation.</title>
        <authorList>
            <consortium name="The Broad Institute Genomics Platform"/>
            <consortium name="The Broad Institute Genome Sequencing Center for Infectious Disease"/>
            <person name="Wu L."/>
            <person name="Ma J."/>
        </authorList>
    </citation>
    <scope>NUCLEOTIDE SEQUENCE [LARGE SCALE GENOMIC DNA]</scope>
    <source>
        <strain evidence="3">CECT 8531</strain>
    </source>
</reference>
<feature type="compositionally biased region" description="Low complexity" evidence="1">
    <location>
        <begin position="199"/>
        <end position="215"/>
    </location>
</feature>
<evidence type="ECO:0000313" key="3">
    <source>
        <dbReference type="Proteomes" id="UP001595887"/>
    </source>
</evidence>
<accession>A0ABV8RDB1</accession>
<feature type="region of interest" description="Disordered" evidence="1">
    <location>
        <begin position="190"/>
        <end position="249"/>
    </location>
</feature>
<gene>
    <name evidence="2" type="ORF">ACFOWX_00505</name>
</gene>
<dbReference type="EMBL" id="JBHSDH010000005">
    <property type="protein sequence ID" value="MFC4290894.1"/>
    <property type="molecule type" value="Genomic_DNA"/>
</dbReference>
<organism evidence="2 3">
    <name type="scientific">Sphingorhabdus arenilitoris</name>
    <dbReference type="NCBI Taxonomy" id="1490041"/>
    <lineage>
        <taxon>Bacteria</taxon>
        <taxon>Pseudomonadati</taxon>
        <taxon>Pseudomonadota</taxon>
        <taxon>Alphaproteobacteria</taxon>
        <taxon>Sphingomonadales</taxon>
        <taxon>Sphingomonadaceae</taxon>
        <taxon>Sphingorhabdus</taxon>
    </lineage>
</organism>
<evidence type="ECO:0008006" key="4">
    <source>
        <dbReference type="Google" id="ProtNLM"/>
    </source>
</evidence>
<dbReference type="RefSeq" id="WP_381420493.1">
    <property type="nucleotide sequence ID" value="NZ_JBHSDH010000005.1"/>
</dbReference>
<evidence type="ECO:0000256" key="1">
    <source>
        <dbReference type="SAM" id="MobiDB-lite"/>
    </source>
</evidence>
<proteinExistence type="predicted"/>
<sequence length="249" mass="26329">MLKYMTIGIVALVAAILGLGGGSGFGGDNPTARTIAVNSPAKSAYHAFATSTGDEYFASTLITHDIRDKISVKNDGSSSIVYTIASSEGSEAVIKLQVIPDPKNSNASLVTASYLVPPIKMENDQTKYLSQVKVANEGQKALKKFASAVSGSGDTKKAIQEFNMLMEMVAIVLNPAMKDRLQTTMKSGFDAFDSDDQASIDSGVSSSTGSRWDSGQASMEGKPSLQLPEEDTQDSFGSEPEFGDPAYNQ</sequence>
<keyword evidence="3" id="KW-1185">Reference proteome</keyword>
<evidence type="ECO:0000313" key="2">
    <source>
        <dbReference type="EMBL" id="MFC4290894.1"/>
    </source>
</evidence>
<comment type="caution">
    <text evidence="2">The sequence shown here is derived from an EMBL/GenBank/DDBJ whole genome shotgun (WGS) entry which is preliminary data.</text>
</comment>